<name>A0A285VIH9_9GAMM</name>
<evidence type="ECO:0000313" key="2">
    <source>
        <dbReference type="Proteomes" id="UP000219023"/>
    </source>
</evidence>
<gene>
    <name evidence="1" type="ORF">SAMN05421509_10311</name>
</gene>
<protein>
    <submittedName>
        <fullName evidence="1">Uncharacterized protein</fullName>
    </submittedName>
</protein>
<organism evidence="1 2">
    <name type="scientific">Chromohalobacter canadensis</name>
    <dbReference type="NCBI Taxonomy" id="141389"/>
    <lineage>
        <taxon>Bacteria</taxon>
        <taxon>Pseudomonadati</taxon>
        <taxon>Pseudomonadota</taxon>
        <taxon>Gammaproteobacteria</taxon>
        <taxon>Oceanospirillales</taxon>
        <taxon>Halomonadaceae</taxon>
        <taxon>Chromohalobacter</taxon>
    </lineage>
</organism>
<dbReference type="AlphaFoldDB" id="A0A285VIH9"/>
<sequence length="52" mass="5808">MQPINARVETFVSTLKYYQTAFQRYCRLKAGSSGCPVSNPSNRTYCAVKIAS</sequence>
<dbReference type="Proteomes" id="UP000219023">
    <property type="component" value="Unassembled WGS sequence"/>
</dbReference>
<dbReference type="RefSeq" id="WP_179703024.1">
    <property type="nucleotide sequence ID" value="NZ_OBQJ01000003.1"/>
</dbReference>
<accession>A0A285VIH9</accession>
<evidence type="ECO:0000313" key="1">
    <source>
        <dbReference type="EMBL" id="SOC53914.1"/>
    </source>
</evidence>
<proteinExistence type="predicted"/>
<dbReference type="EMBL" id="OBQJ01000003">
    <property type="protein sequence ID" value="SOC53914.1"/>
    <property type="molecule type" value="Genomic_DNA"/>
</dbReference>
<reference evidence="1 2" key="1">
    <citation type="submission" date="2017-08" db="EMBL/GenBank/DDBJ databases">
        <authorList>
            <person name="de Groot N.N."/>
        </authorList>
    </citation>
    <scope>NUCLEOTIDE SEQUENCE [LARGE SCALE GENOMIC DNA]</scope>
    <source>
        <strain evidence="1 2">USBA 855</strain>
    </source>
</reference>